<dbReference type="CDD" id="cd00054">
    <property type="entry name" value="EGF_CA"/>
    <property type="match status" value="4"/>
</dbReference>
<feature type="domain" description="EGF-like" evidence="14">
    <location>
        <begin position="389"/>
        <end position="427"/>
    </location>
</feature>
<organism evidence="15 16">
    <name type="scientific">Bambusicola thoracicus</name>
    <name type="common">Chinese bamboo-partridge</name>
    <name type="synonym">Perdix thoracica</name>
    <dbReference type="NCBI Taxonomy" id="9083"/>
    <lineage>
        <taxon>Eukaryota</taxon>
        <taxon>Metazoa</taxon>
        <taxon>Chordata</taxon>
        <taxon>Craniata</taxon>
        <taxon>Vertebrata</taxon>
        <taxon>Euteleostomi</taxon>
        <taxon>Archelosauria</taxon>
        <taxon>Archosauria</taxon>
        <taxon>Dinosauria</taxon>
        <taxon>Saurischia</taxon>
        <taxon>Theropoda</taxon>
        <taxon>Coelurosauria</taxon>
        <taxon>Aves</taxon>
        <taxon>Neognathae</taxon>
        <taxon>Galloanserae</taxon>
        <taxon>Galliformes</taxon>
        <taxon>Phasianidae</taxon>
        <taxon>Perdicinae</taxon>
        <taxon>Bambusicola</taxon>
    </lineage>
</organism>
<feature type="compositionally biased region" description="Basic and acidic residues" evidence="12">
    <location>
        <begin position="190"/>
        <end position="199"/>
    </location>
</feature>
<dbReference type="PROSITE" id="PS01187">
    <property type="entry name" value="EGF_CA"/>
    <property type="match status" value="2"/>
</dbReference>
<feature type="region of interest" description="Disordered" evidence="12">
    <location>
        <begin position="177"/>
        <end position="199"/>
    </location>
</feature>
<protein>
    <recommendedName>
        <fullName evidence="17">Fibulin-1</fullName>
    </recommendedName>
</protein>
<sequence>STKELIESCCGAGQQWAIDNGECTETPISGVDGDICRALDIFYSHPDLAYLCVVDNTNCRVGNVLIGIDEVSHTYQFNTVALLHRIAQKQCCISTVKENSCLAGMIAAKEGDACGPEESDTCGGSSYKQCCDCCNLGLRLRSEGKTCESNINLGYPCSHVMLSCCEGGDHFIHPEIKKHPEPSPTATPEKISETEDHNEALSISNEAELSNNLPGDDLDECLLYGGELCQHLCINTVGSYKCSCFPEFTLQEDGTSCSPDPDRGQMTRLEVEATIPPAASPQPLLIVSLQEEQDKCKDINECVTDAHTCQRREHCVNTMGSFKCLQELSCQPGYELKDGECVDIDECERGTHSCKVNFVCQNTEGSFYCESKQRCMDGFLQDPEGNCVDVDECQTGVHRCGEGQICHNLPGAYRCDCKMGYQYDAFSRSCIDVNECDTSPCSQECANVYGSYQCYCRQGFQLAEDGHSCKDIDECTQSAGILCTFRCVNVPGSYQCACPEQGYTMAANGRTCRGEFISSPKLGHLVACMGLMGTFVHQIWFFGDVRCADLWLHYIDECAIGTHNCSAAESCYNIQGSFRCLSFECPSNYRKVSDMRCERISCFNYLDCQNTPVRITYYQLNFQTNIMVPAHIFRIGPSPAYAGDNIILTINKGNEENYFSTRRLNSYTGIVYLQRQVKEPKDFLLDVEMKLWRQGTYTTFLAKIYIFITAHTY</sequence>
<dbReference type="PROSITE" id="PS01177">
    <property type="entry name" value="ANAPHYLATOXIN_1"/>
    <property type="match status" value="1"/>
</dbReference>
<accession>A0A2P4TDU8</accession>
<dbReference type="PROSITE" id="PS50026">
    <property type="entry name" value="EGF_3"/>
    <property type="match status" value="2"/>
</dbReference>
<dbReference type="EMBL" id="PPHD01001630">
    <property type="protein sequence ID" value="POI34535.1"/>
    <property type="molecule type" value="Genomic_DNA"/>
</dbReference>
<dbReference type="InterPro" id="IPR000742">
    <property type="entry name" value="EGF"/>
</dbReference>
<dbReference type="Proteomes" id="UP000237246">
    <property type="component" value="Unassembled WGS sequence"/>
</dbReference>
<dbReference type="InterPro" id="IPR000152">
    <property type="entry name" value="EGF-type_Asp/Asn_hydroxyl_site"/>
</dbReference>
<keyword evidence="16" id="KW-1185">Reference proteome</keyword>
<dbReference type="Gene3D" id="2.10.25.10">
    <property type="entry name" value="Laminin"/>
    <property type="match status" value="7"/>
</dbReference>
<evidence type="ECO:0000256" key="2">
    <source>
        <dbReference type="ARBA" id="ARBA00006127"/>
    </source>
</evidence>
<dbReference type="Pfam" id="PF01821">
    <property type="entry name" value="ANATO"/>
    <property type="match status" value="1"/>
</dbReference>
<dbReference type="FunFam" id="2.10.25.10:FF:000010">
    <property type="entry name" value="Pro-epidermal growth factor"/>
    <property type="match status" value="2"/>
</dbReference>
<dbReference type="PROSITE" id="PS01186">
    <property type="entry name" value="EGF_2"/>
    <property type="match status" value="1"/>
</dbReference>
<comment type="similarity">
    <text evidence="2">Belongs to the fibulin family.</text>
</comment>
<evidence type="ECO:0000256" key="7">
    <source>
        <dbReference type="ARBA" id="ARBA00022737"/>
    </source>
</evidence>
<dbReference type="InterPro" id="IPR009030">
    <property type="entry name" value="Growth_fac_rcpt_cys_sf"/>
</dbReference>
<dbReference type="SMART" id="SM00104">
    <property type="entry name" value="ANATO"/>
    <property type="match status" value="3"/>
</dbReference>
<dbReference type="Pfam" id="PF22914">
    <property type="entry name" value="Fibulin_C"/>
    <property type="match status" value="1"/>
</dbReference>
<evidence type="ECO:0000313" key="15">
    <source>
        <dbReference type="EMBL" id="POI34535.1"/>
    </source>
</evidence>
<keyword evidence="4" id="KW-0272">Extracellular matrix</keyword>
<evidence type="ECO:0000259" key="13">
    <source>
        <dbReference type="PROSITE" id="PS01178"/>
    </source>
</evidence>
<dbReference type="InterPro" id="IPR018097">
    <property type="entry name" value="EGF_Ca-bd_CS"/>
</dbReference>
<reference evidence="15 16" key="1">
    <citation type="submission" date="2018-01" db="EMBL/GenBank/DDBJ databases">
        <title>Comparison of the Chinese Bamboo Partridge and Red Junglefowl genome sequences highlights the importance of demography in genome evolution.</title>
        <authorList>
            <person name="Tiley G.P."/>
            <person name="Kimball R.T."/>
            <person name="Braun E.L."/>
            <person name="Burleigh J.G."/>
        </authorList>
    </citation>
    <scope>NUCLEOTIDE SEQUENCE [LARGE SCALE GENOMIC DNA]</scope>
    <source>
        <strain evidence="15">RTK389</strain>
        <tissue evidence="15">Blood</tissue>
    </source>
</reference>
<feature type="domain" description="Anaphylatoxin-like" evidence="13">
    <location>
        <begin position="133"/>
        <end position="165"/>
    </location>
</feature>
<dbReference type="GO" id="GO:0005509">
    <property type="term" value="F:calcium ion binding"/>
    <property type="evidence" value="ECO:0007669"/>
    <property type="project" value="InterPro"/>
</dbReference>
<keyword evidence="7" id="KW-0677">Repeat</keyword>
<comment type="caution">
    <text evidence="15">The sequence shown here is derived from an EMBL/GenBank/DDBJ whole genome shotgun (WGS) entry which is preliminary data.</text>
</comment>
<evidence type="ECO:0000256" key="5">
    <source>
        <dbReference type="ARBA" id="ARBA00022536"/>
    </source>
</evidence>
<keyword evidence="3" id="KW-0964">Secreted</keyword>
<dbReference type="PANTHER" id="PTHR24039">
    <property type="entry name" value="FIBRILLIN-RELATED"/>
    <property type="match status" value="1"/>
</dbReference>
<dbReference type="PANTHER" id="PTHR24039:SF32">
    <property type="entry name" value="FIBULIN-2"/>
    <property type="match status" value="1"/>
</dbReference>
<dbReference type="FunFam" id="2.10.25.10:FF:000139">
    <property type="entry name" value="Fibulin-1"/>
    <property type="match status" value="1"/>
</dbReference>
<keyword evidence="6" id="KW-0732">Signal</keyword>
<comment type="subcellular location">
    <subcellularLocation>
        <location evidence="1">Secreted</location>
        <location evidence="1">Extracellular space</location>
        <location evidence="1">Extracellular matrix</location>
    </subcellularLocation>
</comment>
<feature type="domain" description="EGF-like" evidence="14">
    <location>
        <begin position="217"/>
        <end position="258"/>
    </location>
</feature>
<dbReference type="Pfam" id="PF14670">
    <property type="entry name" value="FXa_inhibition"/>
    <property type="match status" value="1"/>
</dbReference>
<dbReference type="SUPFAM" id="SSF57184">
    <property type="entry name" value="Growth factor receptor domain"/>
    <property type="match status" value="1"/>
</dbReference>
<dbReference type="PROSITE" id="PS00010">
    <property type="entry name" value="ASX_HYDROXYL"/>
    <property type="match status" value="3"/>
</dbReference>
<evidence type="ECO:0000256" key="9">
    <source>
        <dbReference type="ARBA" id="ARBA00023157"/>
    </source>
</evidence>
<dbReference type="FunFam" id="2.10.25.10:FF:000108">
    <property type="entry name" value="Fibulin-1"/>
    <property type="match status" value="1"/>
</dbReference>
<dbReference type="FunFam" id="2.10.25.10:FF:000630">
    <property type="entry name" value="Fibulin 2"/>
    <property type="match status" value="1"/>
</dbReference>
<dbReference type="Pfam" id="PF07645">
    <property type="entry name" value="EGF_CA"/>
    <property type="match status" value="4"/>
</dbReference>
<proteinExistence type="inferred from homology"/>
<evidence type="ECO:0000256" key="11">
    <source>
        <dbReference type="PROSITE-ProRule" id="PRU00076"/>
    </source>
</evidence>
<dbReference type="Pfam" id="PF12662">
    <property type="entry name" value="cEGF"/>
    <property type="match status" value="1"/>
</dbReference>
<keyword evidence="5 11" id="KW-0245">EGF-like domain</keyword>
<dbReference type="InterPro" id="IPR000020">
    <property type="entry name" value="Anaphylatoxin/fibulin"/>
</dbReference>
<dbReference type="InterPro" id="IPR026823">
    <property type="entry name" value="cEGF"/>
</dbReference>
<dbReference type="PROSITE" id="PS01178">
    <property type="entry name" value="ANAPHYLATOXIN_2"/>
    <property type="match status" value="2"/>
</dbReference>
<evidence type="ECO:0000256" key="12">
    <source>
        <dbReference type="SAM" id="MobiDB-lite"/>
    </source>
</evidence>
<dbReference type="InterPro" id="IPR055088">
    <property type="entry name" value="Fibulin_C"/>
</dbReference>
<dbReference type="SMART" id="SM00179">
    <property type="entry name" value="EGF_CA"/>
    <property type="match status" value="7"/>
</dbReference>
<evidence type="ECO:0000313" key="16">
    <source>
        <dbReference type="Proteomes" id="UP000237246"/>
    </source>
</evidence>
<dbReference type="InterPro" id="IPR049883">
    <property type="entry name" value="NOTCH1_EGF-like"/>
</dbReference>
<evidence type="ECO:0000256" key="4">
    <source>
        <dbReference type="ARBA" id="ARBA00022530"/>
    </source>
</evidence>
<comment type="caution">
    <text evidence="11">Lacks conserved residue(s) required for the propagation of feature annotation.</text>
</comment>
<dbReference type="FunFam" id="2.10.25.10:FF:000078">
    <property type="entry name" value="Fibulin-1"/>
    <property type="match status" value="1"/>
</dbReference>
<evidence type="ECO:0008006" key="17">
    <source>
        <dbReference type="Google" id="ProtNLM"/>
    </source>
</evidence>
<evidence type="ECO:0000256" key="8">
    <source>
        <dbReference type="ARBA" id="ARBA00022837"/>
    </source>
</evidence>
<dbReference type="InterPro" id="IPR001881">
    <property type="entry name" value="EGF-like_Ca-bd_dom"/>
</dbReference>
<dbReference type="GO" id="GO:0005576">
    <property type="term" value="C:extracellular region"/>
    <property type="evidence" value="ECO:0007669"/>
    <property type="project" value="InterPro"/>
</dbReference>
<evidence type="ECO:0000256" key="10">
    <source>
        <dbReference type="ARBA" id="ARBA00023180"/>
    </source>
</evidence>
<keyword evidence="8" id="KW-0106">Calcium</keyword>
<dbReference type="SMART" id="SM00181">
    <property type="entry name" value="EGF"/>
    <property type="match status" value="7"/>
</dbReference>
<gene>
    <name evidence="15" type="ORF">CIB84_001713</name>
</gene>
<keyword evidence="10" id="KW-0325">Glycoprotein</keyword>
<name>A0A2P4TDU8_BAMTH</name>
<dbReference type="FunFam" id="2.10.25.10:FF:000578">
    <property type="entry name" value="Fibulin 2"/>
    <property type="match status" value="1"/>
</dbReference>
<keyword evidence="9" id="KW-1015">Disulfide bond</keyword>
<evidence type="ECO:0000256" key="3">
    <source>
        <dbReference type="ARBA" id="ARBA00022525"/>
    </source>
</evidence>
<evidence type="ECO:0000256" key="1">
    <source>
        <dbReference type="ARBA" id="ARBA00004498"/>
    </source>
</evidence>
<dbReference type="OrthoDB" id="4062651at2759"/>
<dbReference type="SUPFAM" id="SSF57196">
    <property type="entry name" value="EGF/Laminin"/>
    <property type="match status" value="3"/>
</dbReference>
<feature type="domain" description="Anaphylatoxin-like" evidence="13">
    <location>
        <begin position="100"/>
        <end position="131"/>
    </location>
</feature>
<feature type="non-terminal residue" evidence="15">
    <location>
        <position position="1"/>
    </location>
</feature>
<evidence type="ECO:0000256" key="6">
    <source>
        <dbReference type="ARBA" id="ARBA00022729"/>
    </source>
</evidence>
<evidence type="ECO:0000259" key="14">
    <source>
        <dbReference type="PROSITE" id="PS50026"/>
    </source>
</evidence>
<dbReference type="AlphaFoldDB" id="A0A2P4TDU8"/>